<dbReference type="Proteomes" id="UP000704712">
    <property type="component" value="Unassembled WGS sequence"/>
</dbReference>
<keyword evidence="3" id="KW-1185">Reference proteome</keyword>
<comment type="caution">
    <text evidence="1">The sequence shown here is derived from an EMBL/GenBank/DDBJ whole genome shotgun (WGS) entry which is preliminary data.</text>
</comment>
<protein>
    <submittedName>
        <fullName evidence="1">Uncharacterized protein</fullName>
    </submittedName>
</protein>
<evidence type="ECO:0000313" key="1">
    <source>
        <dbReference type="EMBL" id="KAF4045707.1"/>
    </source>
</evidence>
<name>A0A833T1I6_PHYIN</name>
<evidence type="ECO:0000313" key="2">
    <source>
        <dbReference type="EMBL" id="KAF4136989.1"/>
    </source>
</evidence>
<evidence type="ECO:0000313" key="3">
    <source>
        <dbReference type="Proteomes" id="UP000602510"/>
    </source>
</evidence>
<reference evidence="1" key="1">
    <citation type="submission" date="2020-04" db="EMBL/GenBank/DDBJ databases">
        <title>Hybrid Assembly of Korean Phytophthora infestans isolates.</title>
        <authorList>
            <person name="Prokchorchik M."/>
            <person name="Lee Y."/>
            <person name="Seo J."/>
            <person name="Cho J.-H."/>
            <person name="Park Y.-E."/>
            <person name="Jang D.-C."/>
            <person name="Im J.-S."/>
            <person name="Choi J.-G."/>
            <person name="Park H.-J."/>
            <person name="Lee G.-B."/>
            <person name="Lee Y.-G."/>
            <person name="Hong S.-Y."/>
            <person name="Cho K."/>
            <person name="Sohn K.H."/>
        </authorList>
    </citation>
    <scope>NUCLEOTIDE SEQUENCE</scope>
    <source>
        <strain evidence="1">KR_1_A1</strain>
        <strain evidence="2">KR_2_A2</strain>
    </source>
</reference>
<dbReference type="EMBL" id="WSZM01000041">
    <property type="protein sequence ID" value="KAF4045707.1"/>
    <property type="molecule type" value="Genomic_DNA"/>
</dbReference>
<proteinExistence type="predicted"/>
<organism evidence="1 3">
    <name type="scientific">Phytophthora infestans</name>
    <name type="common">Potato late blight agent</name>
    <name type="synonym">Botrytis infestans</name>
    <dbReference type="NCBI Taxonomy" id="4787"/>
    <lineage>
        <taxon>Eukaryota</taxon>
        <taxon>Sar</taxon>
        <taxon>Stramenopiles</taxon>
        <taxon>Oomycota</taxon>
        <taxon>Peronosporomycetes</taxon>
        <taxon>Peronosporales</taxon>
        <taxon>Peronosporaceae</taxon>
        <taxon>Phytophthora</taxon>
    </lineage>
</organism>
<gene>
    <name evidence="1" type="ORF">GN244_ATG01878</name>
    <name evidence="2" type="ORF">GN958_ATG13795</name>
</gene>
<accession>A0A833T1I6</accession>
<sequence length="421" mass="47723">MRPGGARRNVCRALIQREVAGRPTCKLCLPRHSLSLRQVLRHEEGGVLLGFSGDGNFLVYCISLDEYYEVQWRRVKLRDFYAWSENREAPQIVFSLRVEAGASAYPYGVSTLLEVWQSVDDSLILAVTAEGLTEDRETSRLCRVVVAPSPMFDGGGIAAAVTSLSFEFGQHVNSQKMEKWQLLQLVNKRMRVYHLLINAGTAVHVLVFHARKRREAELSTPPRGLGISHFPQNAWYYPPVFPLKFRKSKESRPHSSASDGPFTTEISCICQHLFDVERFLGGFLETFKPLRQYNLIDYDLRLVRASTMEKTVFMIYVMALSPLLPSSTDPPRPRAQCLRVALYLSLELFTGIHHVIRVLKVPRDGDLRELAQIVARRFQADLRARVPPEPVATSLDNEAFLREESLQELDNPVLPLSISSS</sequence>
<dbReference type="AlphaFoldDB" id="A0A833T1I6"/>
<dbReference type="EMBL" id="JAACNO010001880">
    <property type="protein sequence ID" value="KAF4136989.1"/>
    <property type="molecule type" value="Genomic_DNA"/>
</dbReference>
<dbReference type="Proteomes" id="UP000602510">
    <property type="component" value="Unassembled WGS sequence"/>
</dbReference>